<evidence type="ECO:0000313" key="2">
    <source>
        <dbReference type="EMBL" id="ALE93027.1"/>
    </source>
</evidence>
<keyword evidence="1" id="KW-1133">Transmembrane helix</keyword>
<keyword evidence="1" id="KW-0472">Membrane</keyword>
<keyword evidence="1" id="KW-0812">Transmembrane</keyword>
<feature type="transmembrane region" description="Helical" evidence="1">
    <location>
        <begin position="12"/>
        <end position="36"/>
    </location>
</feature>
<accession>A0A0M4QZQ7</accession>
<dbReference type="AlphaFoldDB" id="A0A0M4QZQ7"/>
<protein>
    <recommendedName>
        <fullName evidence="4">DUF3188 domain-containing protein</fullName>
    </recommendedName>
</protein>
<dbReference type="KEGG" id="aaq:AOC05_13080"/>
<dbReference type="Proteomes" id="UP000062833">
    <property type="component" value="Chromosome"/>
</dbReference>
<feature type="transmembrane region" description="Helical" evidence="1">
    <location>
        <begin position="42"/>
        <end position="63"/>
    </location>
</feature>
<name>A0A0M4QZQ7_9MICC</name>
<dbReference type="OrthoDB" id="4950952at2"/>
<sequence length="83" mass="8839">MLNEFWETAPAAYKYTVFGGMGLTAIGIIIIIVGALTATPTLTFVGLPFIGVGLIAHMSSMMLRGRAVRKALKAAEKRSAEPK</sequence>
<dbReference type="RefSeq" id="WP_062007609.1">
    <property type="nucleotide sequence ID" value="NZ_CP012677.1"/>
</dbReference>
<evidence type="ECO:0000256" key="1">
    <source>
        <dbReference type="SAM" id="Phobius"/>
    </source>
</evidence>
<keyword evidence="3" id="KW-1185">Reference proteome</keyword>
<proteinExistence type="predicted"/>
<evidence type="ECO:0000313" key="3">
    <source>
        <dbReference type="Proteomes" id="UP000062833"/>
    </source>
</evidence>
<dbReference type="PATRIC" id="fig|656366.3.peg.2824"/>
<evidence type="ECO:0008006" key="4">
    <source>
        <dbReference type="Google" id="ProtNLM"/>
    </source>
</evidence>
<gene>
    <name evidence="2" type="ORF">AOC05_13080</name>
</gene>
<reference evidence="3" key="1">
    <citation type="submission" date="2015-09" db="EMBL/GenBank/DDBJ databases">
        <title>Complete genome of Arthrobacter alpinus strain R3.8.</title>
        <authorList>
            <person name="See-Too W.S."/>
            <person name="Chan K.G."/>
        </authorList>
    </citation>
    <scope>NUCLEOTIDE SEQUENCE [LARGE SCALE GENOMIC DNA]</scope>
    <source>
        <strain evidence="3">R3.8</strain>
    </source>
</reference>
<dbReference type="EMBL" id="CP012677">
    <property type="protein sequence ID" value="ALE93027.1"/>
    <property type="molecule type" value="Genomic_DNA"/>
</dbReference>
<organism evidence="2 3">
    <name type="scientific">Arthrobacter alpinus</name>
    <dbReference type="NCBI Taxonomy" id="656366"/>
    <lineage>
        <taxon>Bacteria</taxon>
        <taxon>Bacillati</taxon>
        <taxon>Actinomycetota</taxon>
        <taxon>Actinomycetes</taxon>
        <taxon>Micrococcales</taxon>
        <taxon>Micrococcaceae</taxon>
        <taxon>Arthrobacter</taxon>
    </lineage>
</organism>